<feature type="domain" description="DUF8128" evidence="4">
    <location>
        <begin position="67"/>
        <end position="363"/>
    </location>
</feature>
<dbReference type="InterPro" id="IPR002789">
    <property type="entry name" value="HerA_central"/>
</dbReference>
<keyword evidence="5" id="KW-0067">ATP-binding</keyword>
<evidence type="ECO:0000256" key="1">
    <source>
        <dbReference type="SAM" id="Phobius"/>
    </source>
</evidence>
<dbReference type="InterPro" id="IPR051162">
    <property type="entry name" value="T4SS_component"/>
</dbReference>
<dbReference type="CDD" id="cd01127">
    <property type="entry name" value="TrwB_TraG_TraD_VirD4"/>
    <property type="match status" value="1"/>
</dbReference>
<evidence type="ECO:0000259" key="4">
    <source>
        <dbReference type="Pfam" id="PF26449"/>
    </source>
</evidence>
<dbReference type="AlphaFoldDB" id="A0A932DSC9"/>
<evidence type="ECO:0000259" key="3">
    <source>
        <dbReference type="Pfam" id="PF12696"/>
    </source>
</evidence>
<feature type="domain" description="TraD/TraG TraM recognition site" evidence="3">
    <location>
        <begin position="654"/>
        <end position="722"/>
    </location>
</feature>
<name>A0A932DSC9_9BACT</name>
<dbReference type="PANTHER" id="PTHR30121:SF6">
    <property type="entry name" value="SLR6007 PROTEIN"/>
    <property type="match status" value="1"/>
</dbReference>
<dbReference type="SUPFAM" id="SSF52540">
    <property type="entry name" value="P-loop containing nucleoside triphosphate hydrolases"/>
    <property type="match status" value="1"/>
</dbReference>
<feature type="transmembrane region" description="Helical" evidence="1">
    <location>
        <begin position="12"/>
        <end position="30"/>
    </location>
</feature>
<dbReference type="Pfam" id="PF12696">
    <property type="entry name" value="TraG-D_C"/>
    <property type="match status" value="1"/>
</dbReference>
<sequence>MPELAQTFLTSVGLLFGLIAAGFLILKFIISSIKKPGRVARGLNLELFLILIPQDEYTEPGQQNLKKDRERVQTMEQLYTIFSSMVEKGGWRVFEFGQPYLVWEIVYIDNEIRFYAAVPTRYRETLIRAVHSVSPEAVVEPVQDYNIFSPQEEAGGVAAAYVMTSRSSILPIKTYQMLDVDPLNELGTHFSKLNSGENAVMQVLMRPSPKKFNKLALKVTKKMQTGLSFEKAYHQAIKSWLMPLKIKQEKINPTMTPQDQEVIKAIESHAAKPNFEVNIRLMVTAPDQSKAEAILGDFESAFTQFNLPNLNSFSESREKIKELVYEFSFRLFDENKKIVLSSEELASVYHLPHAGLKVPKIKWLKARSAAPPWGMNDGPYLGWNDYRSQQTVIRIAPEDRRRHIYIVGQTGTGKSTLLQEMIRQDVEMGNGLAVVDPHGDLVEYTLAHIPQHRWKDVIVFDPSDLERPIGINMLEAASIEERDFVVQEMMSIFYRLFPPETMGPMFEHNMRNAMLTLMADPNDPGTLVEIPRIFTDKEFMKQKVAKVTDPVVRSFWEKEMAQTSDFHKSEMLGYLVSKVGRFIENTMMRNIIGQSKSGINFNEVMNNRKILLANLSKGKVGEVNANLLGLMIVGKLQLTAMRRAYIAEQERVDFYLYLDEFQNFTTDSIATILSEARKYRLDMVMAHQFIAQLTDKIKAAVFGNVGSMIMFRIGVEDAEFLKPQLAPVFGPRDLINLDNHNCYVKLMLKGQTSRPFNMKTYPPVPGNAETVKVVKNLSRLTYGQEKEVVEQEILARAKLSAVAPAQTSAEAKFNL</sequence>
<feature type="domain" description="Helicase HerA central" evidence="2">
    <location>
        <begin position="398"/>
        <end position="476"/>
    </location>
</feature>
<reference evidence="5" key="1">
    <citation type="submission" date="2020-07" db="EMBL/GenBank/DDBJ databases">
        <title>Huge and variable diversity of episymbiotic CPR bacteria and DPANN archaea in groundwater ecosystems.</title>
        <authorList>
            <person name="He C.Y."/>
            <person name="Keren R."/>
            <person name="Whittaker M."/>
            <person name="Farag I.F."/>
            <person name="Doudna J."/>
            <person name="Cate J.H.D."/>
            <person name="Banfield J.F."/>
        </authorList>
    </citation>
    <scope>NUCLEOTIDE SEQUENCE</scope>
    <source>
        <strain evidence="5">NC_groundwater_418_Ag_B-0.1um_45_10</strain>
    </source>
</reference>
<dbReference type="InterPro" id="IPR032689">
    <property type="entry name" value="TraG-D_C"/>
</dbReference>
<dbReference type="Proteomes" id="UP000709672">
    <property type="component" value="Unassembled WGS sequence"/>
</dbReference>
<dbReference type="Pfam" id="PF26449">
    <property type="entry name" value="DUF8128"/>
    <property type="match status" value="1"/>
</dbReference>
<organism evidence="5 6">
    <name type="scientific">Candidatus Sungiibacteriota bacterium</name>
    <dbReference type="NCBI Taxonomy" id="2750080"/>
    <lineage>
        <taxon>Bacteria</taxon>
        <taxon>Candidatus Sungiibacteriota</taxon>
    </lineage>
</organism>
<comment type="caution">
    <text evidence="5">The sequence shown here is derived from an EMBL/GenBank/DDBJ whole genome shotgun (WGS) entry which is preliminary data.</text>
</comment>
<dbReference type="InterPro" id="IPR027417">
    <property type="entry name" value="P-loop_NTPase"/>
</dbReference>
<dbReference type="Pfam" id="PF01935">
    <property type="entry name" value="DUF87"/>
    <property type="match status" value="1"/>
</dbReference>
<evidence type="ECO:0000259" key="2">
    <source>
        <dbReference type="Pfam" id="PF01935"/>
    </source>
</evidence>
<evidence type="ECO:0000313" key="5">
    <source>
        <dbReference type="EMBL" id="MBI2465777.1"/>
    </source>
</evidence>
<gene>
    <name evidence="5" type="ORF">HYV66_00925</name>
</gene>
<keyword evidence="1" id="KW-0812">Transmembrane</keyword>
<dbReference type="GO" id="GO:0005524">
    <property type="term" value="F:ATP binding"/>
    <property type="evidence" value="ECO:0007669"/>
    <property type="project" value="UniProtKB-KW"/>
</dbReference>
<dbReference type="Gene3D" id="3.40.50.300">
    <property type="entry name" value="P-loop containing nucleotide triphosphate hydrolases"/>
    <property type="match status" value="2"/>
</dbReference>
<keyword evidence="1" id="KW-1133">Transmembrane helix</keyword>
<dbReference type="EMBL" id="JACPHQ010000011">
    <property type="protein sequence ID" value="MBI2465777.1"/>
    <property type="molecule type" value="Genomic_DNA"/>
</dbReference>
<accession>A0A932DSC9</accession>
<evidence type="ECO:0000313" key="6">
    <source>
        <dbReference type="Proteomes" id="UP000709672"/>
    </source>
</evidence>
<protein>
    <submittedName>
        <fullName evidence="5">ATP-binding protein</fullName>
    </submittedName>
</protein>
<proteinExistence type="predicted"/>
<dbReference type="PANTHER" id="PTHR30121">
    <property type="entry name" value="UNCHARACTERIZED PROTEIN YJGR-RELATED"/>
    <property type="match status" value="1"/>
</dbReference>
<dbReference type="InterPro" id="IPR058441">
    <property type="entry name" value="DUF8128"/>
</dbReference>
<keyword evidence="1" id="KW-0472">Membrane</keyword>
<keyword evidence="5" id="KW-0547">Nucleotide-binding</keyword>